<proteinExistence type="predicted"/>
<feature type="transmembrane region" description="Helical" evidence="1">
    <location>
        <begin position="12"/>
        <end position="37"/>
    </location>
</feature>
<dbReference type="Proteomes" id="UP001268819">
    <property type="component" value="Unassembled WGS sequence"/>
</dbReference>
<accession>A0ABU1PPI9</accession>
<name>A0ABU1PPI9_9PSEU</name>
<evidence type="ECO:0000313" key="3">
    <source>
        <dbReference type="Proteomes" id="UP001268819"/>
    </source>
</evidence>
<feature type="transmembrane region" description="Helical" evidence="1">
    <location>
        <begin position="164"/>
        <end position="184"/>
    </location>
</feature>
<keyword evidence="1" id="KW-0812">Transmembrane</keyword>
<keyword evidence="1" id="KW-0472">Membrane</keyword>
<gene>
    <name evidence="2" type="ORF">J2S66_000954</name>
</gene>
<organism evidence="2 3">
    <name type="scientific">Saccharothrix longispora</name>
    <dbReference type="NCBI Taxonomy" id="33920"/>
    <lineage>
        <taxon>Bacteria</taxon>
        <taxon>Bacillati</taxon>
        <taxon>Actinomycetota</taxon>
        <taxon>Actinomycetes</taxon>
        <taxon>Pseudonocardiales</taxon>
        <taxon>Pseudonocardiaceae</taxon>
        <taxon>Saccharothrix</taxon>
    </lineage>
</organism>
<dbReference type="EMBL" id="JAVDSG010000001">
    <property type="protein sequence ID" value="MDR6592570.1"/>
    <property type="molecule type" value="Genomic_DNA"/>
</dbReference>
<feature type="transmembrane region" description="Helical" evidence="1">
    <location>
        <begin position="118"/>
        <end position="143"/>
    </location>
</feature>
<evidence type="ECO:0000256" key="1">
    <source>
        <dbReference type="SAM" id="Phobius"/>
    </source>
</evidence>
<reference evidence="2 3" key="1">
    <citation type="submission" date="2023-07" db="EMBL/GenBank/DDBJ databases">
        <title>Sequencing the genomes of 1000 actinobacteria strains.</title>
        <authorList>
            <person name="Klenk H.-P."/>
        </authorList>
    </citation>
    <scope>NUCLEOTIDE SEQUENCE [LARGE SCALE GENOMIC DNA]</scope>
    <source>
        <strain evidence="2 3">DSM 43749</strain>
    </source>
</reference>
<comment type="caution">
    <text evidence="2">The sequence shown here is derived from an EMBL/GenBank/DDBJ whole genome shotgun (WGS) entry which is preliminary data.</text>
</comment>
<protein>
    <submittedName>
        <fullName evidence="2">Membrane protein YesL</fullName>
    </submittedName>
</protein>
<dbReference type="RefSeq" id="WP_310304218.1">
    <property type="nucleotide sequence ID" value="NZ_BAAAXB010000001.1"/>
</dbReference>
<evidence type="ECO:0000313" key="2">
    <source>
        <dbReference type="EMBL" id="MDR6592570.1"/>
    </source>
</evidence>
<feature type="transmembrane region" description="Helical" evidence="1">
    <location>
        <begin position="89"/>
        <end position="112"/>
    </location>
</feature>
<sequence length="227" mass="23751">MKYEIYNRVFNTAYALLITSVLVVGASAPFLAVLLFTPVTAGWPLLALTAPFLGPAVAAAHAVFGSIAQDDGTQVVRGFLRAWRRHARRAALVVGAATAVLLVLAVDVHVAWGTPVGALAIPVLAVLVVLTAVTALVTLTGVVEHSDVPVRKLVKASLFLAVRRPHLTAVSLTVLWVLSAAVAAVPVPALALLTGPALYVVWVGSRATLRPIRAAWSTTDPRAVATR</sequence>
<keyword evidence="1" id="KW-1133">Transmembrane helix</keyword>
<keyword evidence="3" id="KW-1185">Reference proteome</keyword>
<feature type="transmembrane region" description="Helical" evidence="1">
    <location>
        <begin position="190"/>
        <end position="209"/>
    </location>
</feature>
<feature type="transmembrane region" description="Helical" evidence="1">
    <location>
        <begin position="43"/>
        <end position="68"/>
    </location>
</feature>